<keyword evidence="1" id="KW-0812">Transmembrane</keyword>
<sequence length="374" mass="41878">MLSEQLPACPAWLCETPRQAWLSIWPEDAMLQLALYCALGLGALTLLVMLQVMLLGELARRRASRRQQFNEQWRPFFALCSLGDELPAQTPTLPRGQQLWFLLQWNRTQLQLRGAARERMNRALVALSMDQQALMLLRGRVRSKLIGLTCLRHLADPAYWNDVQPLLVNRNVTVSLASAQTLIAMDATRAMQLILPAAVSRPDWALPRLASLCQQAGEQAVTLPLLIALSGSEDPRRERLVPLLVHGDPRHAAPWARARLAEDAAPEQLQVALRCLCELGDPRDRGRLLRALQHSHADVRLAALQALHKQARSDDSALFMPLLGDPSWWVRQAAADSLATLPGATPEGLQTLFRQVQDRYGQDALRRAMAEIKR</sequence>
<dbReference type="Gene3D" id="1.25.10.10">
    <property type="entry name" value="Leucine-rich Repeat Variant"/>
    <property type="match status" value="1"/>
</dbReference>
<keyword evidence="1" id="KW-0472">Membrane</keyword>
<organism evidence="2 3">
    <name type="scientific">Stutzerimonas stutzeri</name>
    <name type="common">Pseudomonas stutzeri</name>
    <dbReference type="NCBI Taxonomy" id="316"/>
    <lineage>
        <taxon>Bacteria</taxon>
        <taxon>Pseudomonadati</taxon>
        <taxon>Pseudomonadota</taxon>
        <taxon>Gammaproteobacteria</taxon>
        <taxon>Pseudomonadales</taxon>
        <taxon>Pseudomonadaceae</taxon>
        <taxon>Stutzerimonas</taxon>
    </lineage>
</organism>
<evidence type="ECO:0000256" key="1">
    <source>
        <dbReference type="SAM" id="Phobius"/>
    </source>
</evidence>
<evidence type="ECO:0000313" key="2">
    <source>
        <dbReference type="EMBL" id="ANF24831.1"/>
    </source>
</evidence>
<dbReference type="AlphaFoldDB" id="A0A172WMW4"/>
<feature type="transmembrane region" description="Helical" evidence="1">
    <location>
        <begin position="33"/>
        <end position="56"/>
    </location>
</feature>
<name>A0A172WMW4_STUST</name>
<dbReference type="RefSeq" id="WP_064480985.1">
    <property type="nucleotide sequence ID" value="NZ_CP015641.1"/>
</dbReference>
<dbReference type="InterPro" id="IPR011989">
    <property type="entry name" value="ARM-like"/>
</dbReference>
<gene>
    <name evidence="2" type="ORF">PS273GM_06540</name>
</gene>
<protein>
    <recommendedName>
        <fullName evidence="4">HEAT repeat domain-containing protein</fullName>
    </recommendedName>
</protein>
<proteinExistence type="predicted"/>
<evidence type="ECO:0000313" key="3">
    <source>
        <dbReference type="Proteomes" id="UP000077787"/>
    </source>
</evidence>
<reference evidence="2 3" key="1">
    <citation type="submission" date="2016-05" db="EMBL/GenBank/DDBJ databases">
        <title>Genome sequence of Pseudomonas stutzeri 273 and identification of the exopolysaccharide biosynthesis locus.</title>
        <authorList>
            <person name="Wu S."/>
            <person name="Sun C."/>
        </authorList>
    </citation>
    <scope>NUCLEOTIDE SEQUENCE [LARGE SCALE GENOMIC DNA]</scope>
    <source>
        <strain evidence="2 3">273</strain>
    </source>
</reference>
<accession>A0A172WMW4</accession>
<dbReference type="Pfam" id="PF13646">
    <property type="entry name" value="HEAT_2"/>
    <property type="match status" value="1"/>
</dbReference>
<dbReference type="Proteomes" id="UP000077787">
    <property type="component" value="Chromosome"/>
</dbReference>
<dbReference type="SUPFAM" id="SSF48371">
    <property type="entry name" value="ARM repeat"/>
    <property type="match status" value="1"/>
</dbReference>
<keyword evidence="1" id="KW-1133">Transmembrane helix</keyword>
<evidence type="ECO:0008006" key="4">
    <source>
        <dbReference type="Google" id="ProtNLM"/>
    </source>
</evidence>
<dbReference type="OrthoDB" id="6057939at2"/>
<dbReference type="InterPro" id="IPR016024">
    <property type="entry name" value="ARM-type_fold"/>
</dbReference>
<dbReference type="EMBL" id="CP015641">
    <property type="protein sequence ID" value="ANF24831.1"/>
    <property type="molecule type" value="Genomic_DNA"/>
</dbReference>